<accession>A0A1H9ILG3</accession>
<feature type="compositionally biased region" description="Basic and acidic residues" evidence="1">
    <location>
        <begin position="9"/>
        <end position="21"/>
    </location>
</feature>
<organism evidence="2 3">
    <name type="scientific">Rosenbergiella nectarea</name>
    <dbReference type="NCBI Taxonomy" id="988801"/>
    <lineage>
        <taxon>Bacteria</taxon>
        <taxon>Pseudomonadati</taxon>
        <taxon>Pseudomonadota</taxon>
        <taxon>Gammaproteobacteria</taxon>
        <taxon>Enterobacterales</taxon>
        <taxon>Erwiniaceae</taxon>
        <taxon>Rosenbergiella</taxon>
    </lineage>
</organism>
<dbReference type="EMBL" id="FOGC01000006">
    <property type="protein sequence ID" value="SEQ75453.1"/>
    <property type="molecule type" value="Genomic_DNA"/>
</dbReference>
<dbReference type="Proteomes" id="UP000242515">
    <property type="component" value="Unassembled WGS sequence"/>
</dbReference>
<dbReference type="OrthoDB" id="6638628at2"/>
<evidence type="ECO:0000256" key="1">
    <source>
        <dbReference type="SAM" id="MobiDB-lite"/>
    </source>
</evidence>
<gene>
    <name evidence="2" type="ORF">SAMN05216522_10697</name>
</gene>
<evidence type="ECO:0000313" key="3">
    <source>
        <dbReference type="Proteomes" id="UP000242515"/>
    </source>
</evidence>
<sequence>MSELPSRPLDNENIAHPDQHPKQAALQLVVELVRAGKLSPLQGDASNMLSIYEQFKKHFEQDCNK</sequence>
<evidence type="ECO:0000313" key="2">
    <source>
        <dbReference type="EMBL" id="SEQ75453.1"/>
    </source>
</evidence>
<proteinExistence type="predicted"/>
<dbReference type="AlphaFoldDB" id="A0A1H9ILG3"/>
<dbReference type="STRING" id="988801.SAMN05216522_10697"/>
<name>A0A1H9ILG3_9GAMM</name>
<dbReference type="RefSeq" id="WP_092675671.1">
    <property type="nucleotide sequence ID" value="NZ_FOGC01000006.1"/>
</dbReference>
<protein>
    <submittedName>
        <fullName evidence="2">Uncharacterized protein</fullName>
    </submittedName>
</protein>
<reference evidence="3" key="1">
    <citation type="submission" date="2016-10" db="EMBL/GenBank/DDBJ databases">
        <authorList>
            <person name="Varghese N."/>
            <person name="Submissions S."/>
        </authorList>
    </citation>
    <scope>NUCLEOTIDE SEQUENCE [LARGE SCALE GENOMIC DNA]</scope>
    <source>
        <strain evidence="3">8N4</strain>
    </source>
</reference>
<feature type="region of interest" description="Disordered" evidence="1">
    <location>
        <begin position="1"/>
        <end position="21"/>
    </location>
</feature>
<keyword evidence="3" id="KW-1185">Reference proteome</keyword>